<feature type="compositionally biased region" description="Basic and acidic residues" evidence="5">
    <location>
        <begin position="544"/>
        <end position="559"/>
    </location>
</feature>
<feature type="compositionally biased region" description="Basic and acidic residues" evidence="5">
    <location>
        <begin position="451"/>
        <end position="465"/>
    </location>
</feature>
<sequence length="1211" mass="133050">MRTRCRTLRCLSSITMHPRRPWTCPPPSPPPPPSVTPAAAPCNPNPNQTDGSGSNDIKTATSAVAATAAAAAAAPPAANTPRQRQHMGPSLLSQALASARGIPRQLPPSHPTKSQSQQDDLPRYSTLLTNGASPQPARETRSSPATPSIESRDALELRNEGESQSNTMATITLPVATAIPGRSLATDPPSFSVQSLTDAKDIFLDHREFLDRARGRVSTSLDIDRKSFDFHPAYVHTFSVSPDESTTPTNGSFVNSIPPDMPARPENEMGSDSRHPQRPLVTPEKTEKIWSIGVGDGSEEDGLVEQSIAEAMAGVEPNARSRKASYSLRFFKEGLPAEDKARRKEPKASQREKLVSTQEEDASQADATPLDDLSSLKKAVPDAKAPVATKSKSPPAPELELSSTAKVHEEIIPTSDVIGDKAAPPRKSQPQSTGHEEAKSAAPVQEVGPEPVERAETVEAPRESPDASEVGESQSHDAHDDDDGDADADAEADESGEEKISSAVFLPHHELDDCRVSVSDGSDTDATRRQRSHSQSKTHPWLVKADEPEPEIRDKDEAPHQVPHSKSRENLAARRTEPVVATSDELAVDGEYIGVLNVTFHKKPRRKSVIKRDGSASIEGNIQDDAAAREANDGVKDSKRAVPARIISQSLANANLPIPTVTFDDNKHILPRNLLQPTSPPEYLHRRSISASKVFSSAISPLHSRPTMEERPNSWGATTVNKKLRNEVFNDAFLKQPVEVQKHRRPHQRSVPLPTLQRLRPSTADASLASNSHTKPNDADAVKKPASPLFQQTISDLGPGMDHIRAEMEAATAVKDVTGTSAPEPETLMANHIAVAKKKRRYSAGGLRRKPQDVRESRGDLKYFEEADDADYKRRADDKKSPLHITNTITDENGHYVDTNGAMEQPTEDDQPVVEDESVQSDLSRPTVEFQKIARPNNPKEAKTQHNRIEYFLLLEDLTAGMKRPCMMDLKMGTRQYGVEASPSKQKSQQEKCRTTTSAELGVRICGLQVWNVQSQSYDFQDKYFGRKVKAGQEFQAALTKFLYNGVDLHSILRHIPVILRKLSQLEQIVTGLRGYRFYAASLLMFYDGEASDENGGYETAYDSMTDAATDTEETARRRRKPREIDFKVADFANSLTPLDEVQEKPCPPQHPDQPDGGFLKGLRSLRKYFLQIQRDTRAELGLDPRGWSSAQAMDGMTTMDDDEDQGMISV</sequence>
<evidence type="ECO:0000256" key="5">
    <source>
        <dbReference type="SAM" id="MobiDB-lite"/>
    </source>
</evidence>
<gene>
    <name evidence="6" type="ORF">PT974_00063</name>
</gene>
<feature type="compositionally biased region" description="Low complexity" evidence="5">
    <location>
        <begin position="36"/>
        <end position="47"/>
    </location>
</feature>
<feature type="compositionally biased region" description="Basic and acidic residues" evidence="5">
    <location>
        <begin position="263"/>
        <end position="275"/>
    </location>
</feature>
<feature type="region of interest" description="Disordered" evidence="5">
    <location>
        <begin position="737"/>
        <end position="787"/>
    </location>
</feature>
<evidence type="ECO:0000256" key="4">
    <source>
        <dbReference type="RuleBase" id="RU363090"/>
    </source>
</evidence>
<organism evidence="6 7">
    <name type="scientific">Cladobotryum mycophilum</name>
    <dbReference type="NCBI Taxonomy" id="491253"/>
    <lineage>
        <taxon>Eukaryota</taxon>
        <taxon>Fungi</taxon>
        <taxon>Dikarya</taxon>
        <taxon>Ascomycota</taxon>
        <taxon>Pezizomycotina</taxon>
        <taxon>Sordariomycetes</taxon>
        <taxon>Hypocreomycetidae</taxon>
        <taxon>Hypocreales</taxon>
        <taxon>Hypocreaceae</taxon>
        <taxon>Cladobotryum</taxon>
    </lineage>
</organism>
<keyword evidence="3 4" id="KW-0418">Kinase</keyword>
<feature type="region of interest" description="Disordered" evidence="5">
    <location>
        <begin position="317"/>
        <end position="576"/>
    </location>
</feature>
<dbReference type="EMBL" id="JAVFKD010000001">
    <property type="protein sequence ID" value="KAK5997707.1"/>
    <property type="molecule type" value="Genomic_DNA"/>
</dbReference>
<feature type="compositionally biased region" description="Polar residues" evidence="5">
    <location>
        <begin position="48"/>
        <end position="58"/>
    </location>
</feature>
<dbReference type="SUPFAM" id="SSF56104">
    <property type="entry name" value="SAICAR synthase-like"/>
    <property type="match status" value="1"/>
</dbReference>
<dbReference type="GO" id="GO:0016301">
    <property type="term" value="F:kinase activity"/>
    <property type="evidence" value="ECO:0007669"/>
    <property type="project" value="UniProtKB-KW"/>
</dbReference>
<feature type="compositionally biased region" description="Acidic residues" evidence="5">
    <location>
        <begin position="1200"/>
        <end position="1211"/>
    </location>
</feature>
<feature type="compositionally biased region" description="Low complexity" evidence="5">
    <location>
        <begin position="59"/>
        <end position="81"/>
    </location>
</feature>
<dbReference type="Gene3D" id="3.30.470.160">
    <property type="entry name" value="Inositol polyphosphate kinase"/>
    <property type="match status" value="1"/>
</dbReference>
<evidence type="ECO:0000256" key="1">
    <source>
        <dbReference type="ARBA" id="ARBA00007374"/>
    </source>
</evidence>
<evidence type="ECO:0000313" key="7">
    <source>
        <dbReference type="Proteomes" id="UP001338125"/>
    </source>
</evidence>
<feature type="region of interest" description="Disordered" evidence="5">
    <location>
        <begin position="17"/>
        <end position="89"/>
    </location>
</feature>
<dbReference type="PANTHER" id="PTHR12400:SF21">
    <property type="entry name" value="KINASE"/>
    <property type="match status" value="1"/>
</dbReference>
<feature type="region of interest" description="Disordered" evidence="5">
    <location>
        <begin position="125"/>
        <end position="168"/>
    </location>
</feature>
<dbReference type="Pfam" id="PF03770">
    <property type="entry name" value="IPK"/>
    <property type="match status" value="1"/>
</dbReference>
<reference evidence="6 7" key="1">
    <citation type="submission" date="2024-01" db="EMBL/GenBank/DDBJ databases">
        <title>Complete genome of Cladobotryum mycophilum ATHUM6906.</title>
        <authorList>
            <person name="Christinaki A.C."/>
            <person name="Myridakis A.I."/>
            <person name="Kouvelis V.N."/>
        </authorList>
    </citation>
    <scope>NUCLEOTIDE SEQUENCE [LARGE SCALE GENOMIC DNA]</scope>
    <source>
        <strain evidence="6 7">ATHUM6906</strain>
    </source>
</reference>
<feature type="compositionally biased region" description="Polar residues" evidence="5">
    <location>
        <begin position="764"/>
        <end position="774"/>
    </location>
</feature>
<keyword evidence="7" id="KW-1185">Reference proteome</keyword>
<evidence type="ECO:0000256" key="2">
    <source>
        <dbReference type="ARBA" id="ARBA00022679"/>
    </source>
</evidence>
<evidence type="ECO:0000256" key="3">
    <source>
        <dbReference type="ARBA" id="ARBA00022777"/>
    </source>
</evidence>
<comment type="similarity">
    <text evidence="1 4">Belongs to the inositol phosphokinase (IPK) family.</text>
</comment>
<feature type="region of interest" description="Disordered" evidence="5">
    <location>
        <begin position="891"/>
        <end position="942"/>
    </location>
</feature>
<keyword evidence="2 4" id="KW-0808">Transferase</keyword>
<feature type="compositionally biased region" description="Pro residues" evidence="5">
    <location>
        <begin position="23"/>
        <end position="35"/>
    </location>
</feature>
<dbReference type="InterPro" id="IPR005522">
    <property type="entry name" value="IPK"/>
</dbReference>
<proteinExistence type="inferred from homology"/>
<feature type="compositionally biased region" description="Acidic residues" evidence="5">
    <location>
        <begin position="906"/>
        <end position="919"/>
    </location>
</feature>
<accession>A0ABR0SZW5</accession>
<feature type="region of interest" description="Disordered" evidence="5">
    <location>
        <begin position="254"/>
        <end position="282"/>
    </location>
</feature>
<name>A0ABR0SZW5_9HYPO</name>
<evidence type="ECO:0000313" key="6">
    <source>
        <dbReference type="EMBL" id="KAK5997707.1"/>
    </source>
</evidence>
<protein>
    <recommendedName>
        <fullName evidence="4">Kinase</fullName>
        <ecNumber evidence="4">2.7.-.-</ecNumber>
    </recommendedName>
</protein>
<feature type="region of interest" description="Disordered" evidence="5">
    <location>
        <begin position="1190"/>
        <end position="1211"/>
    </location>
</feature>
<feature type="compositionally biased region" description="Basic and acidic residues" evidence="5">
    <location>
        <begin position="150"/>
        <end position="161"/>
    </location>
</feature>
<dbReference type="EC" id="2.7.-.-" evidence="4"/>
<dbReference type="Proteomes" id="UP001338125">
    <property type="component" value="Unassembled WGS sequence"/>
</dbReference>
<feature type="compositionally biased region" description="Basic and acidic residues" evidence="5">
    <location>
        <begin position="330"/>
        <end position="354"/>
    </location>
</feature>
<dbReference type="PANTHER" id="PTHR12400">
    <property type="entry name" value="INOSITOL POLYPHOSPHATE KINASE"/>
    <property type="match status" value="1"/>
</dbReference>
<feature type="compositionally biased region" description="Basic and acidic residues" evidence="5">
    <location>
        <begin position="566"/>
        <end position="576"/>
    </location>
</feature>
<comment type="caution">
    <text evidence="6">The sequence shown here is derived from an EMBL/GenBank/DDBJ whole genome shotgun (WGS) entry which is preliminary data.</text>
</comment>
<feature type="compositionally biased region" description="Acidic residues" evidence="5">
    <location>
        <begin position="480"/>
        <end position="496"/>
    </location>
</feature>
<dbReference type="InterPro" id="IPR038286">
    <property type="entry name" value="IPK_sf"/>
</dbReference>